<dbReference type="InterPro" id="IPR036680">
    <property type="entry name" value="SPOR-like_sf"/>
</dbReference>
<keyword evidence="4" id="KW-1185">Reference proteome</keyword>
<organism evidence="3 4">
    <name type="scientific">Xanthomonas vasicola</name>
    <dbReference type="NCBI Taxonomy" id="56459"/>
    <lineage>
        <taxon>Bacteria</taxon>
        <taxon>Pseudomonadati</taxon>
        <taxon>Pseudomonadota</taxon>
        <taxon>Gammaproteobacteria</taxon>
        <taxon>Lysobacterales</taxon>
        <taxon>Lysobacteraceae</taxon>
        <taxon>Xanthomonas</taxon>
    </lineage>
</organism>
<sequence length="313" mass="31043">MYVRALIVVLIVLNAGVALWWALQPPPAPPPAPPQPTGVARLELLPTVTGAAVPAAASAGLASPSPSPSPSEGGTTASAAAASTASASTPMSASVATPNASPVANTSTATSASTTAASAIAVEAPRAAAETSPTTKAAAKPAESVAAAAAKPSPTTSPPPVPAPERCASLGPFAARADADAALARVRGQASRATVREDKDAGVSTFRVMLPNVGDRAAAQALVKRIAAAGMGDYYVIAQGEDNTVALGQYQSRERAERRQASLVGAGFPAQLVPSGSGQSRWWIDVRSSAATSALQGAAGAARQRSLDCAALR</sequence>
<proteinExistence type="predicted"/>
<dbReference type="PROSITE" id="PS51724">
    <property type="entry name" value="SPOR"/>
    <property type="match status" value="1"/>
</dbReference>
<dbReference type="EMBL" id="VOCK01000003">
    <property type="protein sequence ID" value="TWQ56508.1"/>
    <property type="molecule type" value="Genomic_DNA"/>
</dbReference>
<evidence type="ECO:0000313" key="4">
    <source>
        <dbReference type="Proteomes" id="UP000320455"/>
    </source>
</evidence>
<comment type="caution">
    <text evidence="3">The sequence shown here is derived from an EMBL/GenBank/DDBJ whole genome shotgun (WGS) entry which is preliminary data.</text>
</comment>
<evidence type="ECO:0000313" key="3">
    <source>
        <dbReference type="EMBL" id="TWQ56508.1"/>
    </source>
</evidence>
<gene>
    <name evidence="3" type="ORF">FQK01_03050</name>
</gene>
<feature type="region of interest" description="Disordered" evidence="1">
    <location>
        <begin position="58"/>
        <end position="83"/>
    </location>
</feature>
<dbReference type="SUPFAM" id="SSF110997">
    <property type="entry name" value="Sporulation related repeat"/>
    <property type="match status" value="1"/>
</dbReference>
<evidence type="ECO:0000259" key="2">
    <source>
        <dbReference type="PROSITE" id="PS51724"/>
    </source>
</evidence>
<dbReference type="RefSeq" id="WP_039431658.1">
    <property type="nucleotide sequence ID" value="NZ_JAUPCI020000017.1"/>
</dbReference>
<dbReference type="AlphaFoldDB" id="A0ABD7SE57"/>
<protein>
    <submittedName>
        <fullName evidence="3">SPOR domain-containing protein</fullName>
    </submittedName>
</protein>
<dbReference type="InterPro" id="IPR007730">
    <property type="entry name" value="SPOR-like_dom"/>
</dbReference>
<feature type="compositionally biased region" description="Low complexity" evidence="1">
    <location>
        <begin position="126"/>
        <end position="154"/>
    </location>
</feature>
<dbReference type="Pfam" id="PF05036">
    <property type="entry name" value="SPOR"/>
    <property type="match status" value="1"/>
</dbReference>
<dbReference type="Proteomes" id="UP000320455">
    <property type="component" value="Unassembled WGS sequence"/>
</dbReference>
<feature type="domain" description="SPOR" evidence="2">
    <location>
        <begin position="160"/>
        <end position="239"/>
    </location>
</feature>
<dbReference type="Gene3D" id="3.30.70.1070">
    <property type="entry name" value="Sporulation related repeat"/>
    <property type="match status" value="1"/>
</dbReference>
<accession>A0ABD7SE57</accession>
<feature type="region of interest" description="Disordered" evidence="1">
    <location>
        <begin position="126"/>
        <end position="166"/>
    </location>
</feature>
<name>A0ABD7SE57_XANVA</name>
<evidence type="ECO:0000256" key="1">
    <source>
        <dbReference type="SAM" id="MobiDB-lite"/>
    </source>
</evidence>
<reference evidence="4" key="1">
    <citation type="journal article" date="2020" name="Phytopathology">
        <title>Genomic acquisitions in emerging populations of Xanthomonas vasicola pv. vasculorum infecting corn in the U.S. and Argentina.</title>
        <authorList>
            <person name="Perez-Quintero A.L."/>
        </authorList>
    </citation>
    <scope>NUCLEOTIDE SEQUENCE [LARGE SCALE GENOMIC DNA]</scope>
    <source>
        <strain evidence="4">Xvh-L</strain>
    </source>
</reference>